<protein>
    <submittedName>
        <fullName evidence="1">Uncharacterized protein</fullName>
    </submittedName>
</protein>
<name>A0AAU7K536_9SPHI</name>
<accession>A0AAU7K536</accession>
<reference evidence="1" key="1">
    <citation type="submission" date="2024-05" db="EMBL/GenBank/DDBJ databases">
        <authorList>
            <person name="Kim S."/>
            <person name="Heo J."/>
            <person name="Choi H."/>
            <person name="Choi Y."/>
            <person name="Kwon S.-W."/>
            <person name="Kim Y."/>
        </authorList>
    </citation>
    <scope>NUCLEOTIDE SEQUENCE</scope>
    <source>
        <strain evidence="1">KACC 23697</strain>
    </source>
</reference>
<dbReference type="PROSITE" id="PS51257">
    <property type="entry name" value="PROKAR_LIPOPROTEIN"/>
    <property type="match status" value="1"/>
</dbReference>
<dbReference type="AlphaFoldDB" id="A0AAU7K536"/>
<organism evidence="1">
    <name type="scientific">Pedobacter sp. KACC 23697</name>
    <dbReference type="NCBI Taxonomy" id="3149230"/>
    <lineage>
        <taxon>Bacteria</taxon>
        <taxon>Pseudomonadati</taxon>
        <taxon>Bacteroidota</taxon>
        <taxon>Sphingobacteriia</taxon>
        <taxon>Sphingobacteriales</taxon>
        <taxon>Sphingobacteriaceae</taxon>
        <taxon>Pedobacter</taxon>
    </lineage>
</organism>
<dbReference type="RefSeq" id="WP_406825054.1">
    <property type="nucleotide sequence ID" value="NZ_CP157485.1"/>
</dbReference>
<proteinExistence type="predicted"/>
<sequence>MKKTIIAIALLGIAIIFACRKDYAPDIGTDDPADFLTQSKSYYYQQAGKLGISAVSKRLSSLTAMKSSQITIIPLWNKSFISKTATNEFNEVPISTGAKKTTLYNFENKSADAKKDLIRINSSFQRLLIYKTRKGNFNQLKLTYLPDYEYLEKNHFDASVNQITSMTNYSGYVEYRTLKDEVILLLRFENGKMIKKRSPGKSVALLSQKLKASMKASLPSGIKDHLISGGGFETICVPMYITICAGGGDPYVEVCGEPEWIGEECSTVWVDYPDPDPTDPNDPGNDPCLDPANFYLCNPDFPNPDNPDNPPADPCANANALAQNEDFRERFDLLKDKAVTDSTKEAMYAYELSTNTYNFEESQDQGSVSMEFNEKIDGAIHSHNKSGDPIFSLGDIAAIYNTYADGNMKNPATFTMGVVTPAGNSYILKIDNINTFVNWMQNHFGNQTNTNAWTSSYLGNKDNLISTGTPVVSAWEKAFLKAIEGSGLRMFKGNANFTEWKPIKVDVENKVVPNPC</sequence>
<gene>
    <name evidence="1" type="ORF">ABEG20_20300</name>
</gene>
<dbReference type="EMBL" id="CP157485">
    <property type="protein sequence ID" value="XBO47636.1"/>
    <property type="molecule type" value="Genomic_DNA"/>
</dbReference>
<evidence type="ECO:0000313" key="1">
    <source>
        <dbReference type="EMBL" id="XBO47636.1"/>
    </source>
</evidence>